<keyword evidence="2" id="KW-0813">Transport</keyword>
<dbReference type="Pfam" id="PF19335">
    <property type="entry name" value="HMBD"/>
    <property type="match status" value="1"/>
</dbReference>
<dbReference type="InterPro" id="IPR006143">
    <property type="entry name" value="RND_pump_MFP"/>
</dbReference>
<evidence type="ECO:0000256" key="2">
    <source>
        <dbReference type="ARBA" id="ARBA00022448"/>
    </source>
</evidence>
<dbReference type="RefSeq" id="WP_007019055.1">
    <property type="nucleotide sequence ID" value="NZ_CH724120.1"/>
</dbReference>
<evidence type="ECO:0000259" key="5">
    <source>
        <dbReference type="Pfam" id="PF25869"/>
    </source>
</evidence>
<evidence type="ECO:0000259" key="4">
    <source>
        <dbReference type="Pfam" id="PF19335"/>
    </source>
</evidence>
<dbReference type="Pfam" id="PF25954">
    <property type="entry name" value="Beta-barrel_RND_2"/>
    <property type="match status" value="1"/>
</dbReference>
<dbReference type="InterPro" id="IPR058792">
    <property type="entry name" value="Beta-barrel_RND_2"/>
</dbReference>
<evidence type="ECO:0000313" key="8">
    <source>
        <dbReference type="EMBL" id="EAT12095.1"/>
    </source>
</evidence>
<gene>
    <name evidence="8" type="ORF">RED65_03615</name>
</gene>
<dbReference type="NCBIfam" id="TIGR01730">
    <property type="entry name" value="RND_mfp"/>
    <property type="match status" value="1"/>
</dbReference>
<dbReference type="InterPro" id="IPR042230">
    <property type="entry name" value="CusF_sf"/>
</dbReference>
<feature type="region of interest" description="Disordered" evidence="3">
    <location>
        <begin position="482"/>
        <end position="508"/>
    </location>
</feature>
<dbReference type="InterPro" id="IPR045800">
    <property type="entry name" value="HMBD"/>
</dbReference>
<dbReference type="OrthoDB" id="9806939at2"/>
<dbReference type="GO" id="GO:0030288">
    <property type="term" value="C:outer membrane-bounded periplasmic space"/>
    <property type="evidence" value="ECO:0007669"/>
    <property type="project" value="TreeGrafter"/>
</dbReference>
<dbReference type="Gene3D" id="2.40.420.20">
    <property type="match status" value="1"/>
</dbReference>
<dbReference type="GO" id="GO:0046914">
    <property type="term" value="F:transition metal ion binding"/>
    <property type="evidence" value="ECO:0007669"/>
    <property type="project" value="TreeGrafter"/>
</dbReference>
<name>Q1N1F5_9GAMM</name>
<dbReference type="GO" id="GO:0060003">
    <property type="term" value="P:copper ion export"/>
    <property type="evidence" value="ECO:0007669"/>
    <property type="project" value="TreeGrafter"/>
</dbReference>
<dbReference type="Proteomes" id="UP000004263">
    <property type="component" value="Unassembled WGS sequence"/>
</dbReference>
<keyword evidence="9" id="KW-1185">Reference proteome</keyword>
<dbReference type="Pfam" id="PF25919">
    <property type="entry name" value="BSH_CusB"/>
    <property type="match status" value="1"/>
</dbReference>
<evidence type="ECO:0000313" key="9">
    <source>
        <dbReference type="Proteomes" id="UP000004263"/>
    </source>
</evidence>
<feature type="domain" description="CusB-like beta-barrel" evidence="7">
    <location>
        <begin position="240"/>
        <end position="316"/>
    </location>
</feature>
<dbReference type="Gene3D" id="6.10.140.730">
    <property type="match status" value="1"/>
</dbReference>
<dbReference type="InterPro" id="IPR051909">
    <property type="entry name" value="MFP_Cation_Efflux"/>
</dbReference>
<dbReference type="InterPro" id="IPR058791">
    <property type="entry name" value="3HB_CusB"/>
</dbReference>
<dbReference type="PANTHER" id="PTHR30097:SF15">
    <property type="entry name" value="CATION EFFLUX SYSTEM PROTEIN CUSB"/>
    <property type="match status" value="1"/>
</dbReference>
<comment type="similarity">
    <text evidence="1">Belongs to the membrane fusion protein (MFP) (TC 8.A.1) family.</text>
</comment>
<evidence type="ECO:0000256" key="3">
    <source>
        <dbReference type="SAM" id="MobiDB-lite"/>
    </source>
</evidence>
<organism evidence="8 9">
    <name type="scientific">Bermanella marisrubri</name>
    <dbReference type="NCBI Taxonomy" id="207949"/>
    <lineage>
        <taxon>Bacteria</taxon>
        <taxon>Pseudomonadati</taxon>
        <taxon>Pseudomonadota</taxon>
        <taxon>Gammaproteobacteria</taxon>
        <taxon>Oceanospirillales</taxon>
        <taxon>Oceanospirillaceae</taxon>
        <taxon>Bermanella</taxon>
    </lineage>
</organism>
<feature type="domain" description="Heavy metal binding" evidence="4">
    <location>
        <begin position="41"/>
        <end position="67"/>
    </location>
</feature>
<accession>Q1N1F5</accession>
<sequence>MVKKFLAALILLLVGALLGWQVAPLFSSAESEASSSNEPLYWVAPMDPNYRRDSPGKSPMGMDLVPVYEESSAEDSPGLVRINPDVENNLGVRTALVEEGPLSMTLTASGIVQFNEEAIQHIHPRVEGWVEKLHVKAVGNPVEKNQPLYDLYSPQLVNAQEEFLLALKSNNASLLEASLDNLRALNFPQATIQALRKDKTVKQTVTFRAPQSGVLENLQIREGYFVGPSKTLMSIVNLDKVWVEAEVFQSQLHWLKQGLAVSVALHGFDDKLNGQVDYIYPQLNMQNRTGRVRIVLNNPQQKIKAGMYADVTFATQSSKAVTYVPREAVIRLGDSNRVVKHVADGQYKSIAVKTGVSNEQFIAIEQGLKLGERIVTSAQFLIDSESSKQSDFKRIDRGSATRLPNASVMGKVNYVDAKNSVINISRAAIEKWNRPAATMDFVLDPSIPNKLINGLHKSQSIHFMFVIDDDEFYVTEIHPMESEPADHDNMNHSEMGHGSMNHEDMNHD</sequence>
<dbReference type="EMBL" id="AAQH01000010">
    <property type="protein sequence ID" value="EAT12095.1"/>
    <property type="molecule type" value="Genomic_DNA"/>
</dbReference>
<reference evidence="8 9" key="1">
    <citation type="submission" date="2006-03" db="EMBL/GenBank/DDBJ databases">
        <authorList>
            <person name="Pinhassi J."/>
            <person name="Pedros-Alio C."/>
            <person name="Ferriera S."/>
            <person name="Johnson J."/>
            <person name="Kravitz S."/>
            <person name="Halpern A."/>
            <person name="Remington K."/>
            <person name="Beeson K."/>
            <person name="Tran B."/>
            <person name="Rogers Y.-H."/>
            <person name="Friedman R."/>
            <person name="Venter J.C."/>
        </authorList>
    </citation>
    <scope>NUCLEOTIDE SEQUENCE [LARGE SCALE GENOMIC DNA]</scope>
    <source>
        <strain evidence="8 9">RED65</strain>
    </source>
</reference>
<proteinExistence type="inferred from homology"/>
<dbReference type="GO" id="GO:0016020">
    <property type="term" value="C:membrane"/>
    <property type="evidence" value="ECO:0007669"/>
    <property type="project" value="InterPro"/>
</dbReference>
<dbReference type="GO" id="GO:0015679">
    <property type="term" value="P:plasma membrane copper ion transport"/>
    <property type="evidence" value="ECO:0007669"/>
    <property type="project" value="TreeGrafter"/>
</dbReference>
<dbReference type="AlphaFoldDB" id="Q1N1F5"/>
<dbReference type="Gene3D" id="2.40.30.170">
    <property type="match status" value="1"/>
</dbReference>
<dbReference type="InterPro" id="IPR021647">
    <property type="entry name" value="CusF_Ec"/>
</dbReference>
<dbReference type="PANTHER" id="PTHR30097">
    <property type="entry name" value="CATION EFFLUX SYSTEM PROTEIN CUSB"/>
    <property type="match status" value="1"/>
</dbReference>
<comment type="caution">
    <text evidence="8">The sequence shown here is derived from an EMBL/GenBank/DDBJ whole genome shotgun (WGS) entry which is preliminary data.</text>
</comment>
<dbReference type="Pfam" id="PF11604">
    <property type="entry name" value="CusF_Ec"/>
    <property type="match status" value="1"/>
</dbReference>
<dbReference type="GO" id="GO:0022857">
    <property type="term" value="F:transmembrane transporter activity"/>
    <property type="evidence" value="ECO:0007669"/>
    <property type="project" value="InterPro"/>
</dbReference>
<dbReference type="Gene3D" id="2.40.50.100">
    <property type="match status" value="1"/>
</dbReference>
<dbReference type="FunFam" id="2.40.30.170:FF:000010">
    <property type="entry name" value="Efflux RND transporter periplasmic adaptor subunit"/>
    <property type="match status" value="1"/>
</dbReference>
<dbReference type="STRING" id="207949.RED65_03615"/>
<dbReference type="Gene3D" id="2.40.50.320">
    <property type="entry name" value="Copper binding periplasmic protein CusF"/>
    <property type="match status" value="1"/>
</dbReference>
<protein>
    <submittedName>
        <fullName evidence="8">Putative cation efflux system protein</fullName>
    </submittedName>
</protein>
<evidence type="ECO:0000259" key="6">
    <source>
        <dbReference type="Pfam" id="PF25919"/>
    </source>
</evidence>
<feature type="domain" description="CusB-like barrel-sandwich hybrid" evidence="6">
    <location>
        <begin position="120"/>
        <end position="235"/>
    </location>
</feature>
<dbReference type="HOGENOM" id="CLU_018816_13_1_6"/>
<evidence type="ECO:0000259" key="7">
    <source>
        <dbReference type="Pfam" id="PF25954"/>
    </source>
</evidence>
<feature type="domain" description="CusB-like three alpha-helical bundle" evidence="5">
    <location>
        <begin position="156"/>
        <end position="202"/>
    </location>
</feature>
<dbReference type="SUPFAM" id="SSF111369">
    <property type="entry name" value="HlyD-like secretion proteins"/>
    <property type="match status" value="1"/>
</dbReference>
<evidence type="ECO:0000256" key="1">
    <source>
        <dbReference type="ARBA" id="ARBA00009477"/>
    </source>
</evidence>
<dbReference type="InterPro" id="IPR058790">
    <property type="entry name" value="BSH_CusB"/>
</dbReference>
<dbReference type="Pfam" id="PF25869">
    <property type="entry name" value="3HB_CusB"/>
    <property type="match status" value="1"/>
</dbReference>